<evidence type="ECO:0000256" key="3">
    <source>
        <dbReference type="SAM" id="Phobius"/>
    </source>
</evidence>
<dbReference type="PANTHER" id="PTHR43337:SF1">
    <property type="entry name" value="XANTHINE_URACIL PERMEASE C887.17-RELATED"/>
    <property type="match status" value="1"/>
</dbReference>
<proteinExistence type="predicted"/>
<protein>
    <submittedName>
        <fullName evidence="4">Adenine permease AdeP</fullName>
    </submittedName>
</protein>
<accession>A0A645JAF1</accession>
<name>A0A645JAF1_9ZZZZ</name>
<comment type="subcellular location">
    <subcellularLocation>
        <location evidence="1">Endomembrane system</location>
        <topology evidence="1">Multi-pass membrane protein</topology>
    </subcellularLocation>
</comment>
<keyword evidence="3" id="KW-1133">Transmembrane helix</keyword>
<organism evidence="4">
    <name type="scientific">bioreactor metagenome</name>
    <dbReference type="NCBI Taxonomy" id="1076179"/>
    <lineage>
        <taxon>unclassified sequences</taxon>
        <taxon>metagenomes</taxon>
        <taxon>ecological metagenomes</taxon>
    </lineage>
</organism>
<evidence type="ECO:0000256" key="1">
    <source>
        <dbReference type="ARBA" id="ARBA00004127"/>
    </source>
</evidence>
<comment type="caution">
    <text evidence="4">The sequence shown here is derived from an EMBL/GenBank/DDBJ whole genome shotgun (WGS) entry which is preliminary data.</text>
</comment>
<dbReference type="PANTHER" id="PTHR43337">
    <property type="entry name" value="XANTHINE/URACIL PERMEASE C887.17-RELATED"/>
    <property type="match status" value="1"/>
</dbReference>
<keyword evidence="2" id="KW-0813">Transport</keyword>
<sequence length="74" mass="8266">MASSVLEINFKDPTDAIPAFLTFVMMPLAYSIAEGIVFGIISYTILKFLCGQREKVNISLVVLSILFICKFIFL</sequence>
<feature type="transmembrane region" description="Helical" evidence="3">
    <location>
        <begin position="20"/>
        <end position="44"/>
    </location>
</feature>
<dbReference type="AlphaFoldDB" id="A0A645JAF1"/>
<evidence type="ECO:0000313" key="4">
    <source>
        <dbReference type="EMBL" id="MPN60092.1"/>
    </source>
</evidence>
<dbReference type="InterPro" id="IPR045018">
    <property type="entry name" value="Azg-like"/>
</dbReference>
<reference evidence="4" key="1">
    <citation type="submission" date="2019-08" db="EMBL/GenBank/DDBJ databases">
        <authorList>
            <person name="Kucharzyk K."/>
            <person name="Murdoch R.W."/>
            <person name="Higgins S."/>
            <person name="Loffler F."/>
        </authorList>
    </citation>
    <scope>NUCLEOTIDE SEQUENCE</scope>
</reference>
<feature type="transmembrane region" description="Helical" evidence="3">
    <location>
        <begin position="56"/>
        <end position="73"/>
    </location>
</feature>
<evidence type="ECO:0000256" key="2">
    <source>
        <dbReference type="ARBA" id="ARBA00022448"/>
    </source>
</evidence>
<dbReference type="GO" id="GO:0012505">
    <property type="term" value="C:endomembrane system"/>
    <property type="evidence" value="ECO:0007669"/>
    <property type="project" value="UniProtKB-SubCell"/>
</dbReference>
<dbReference type="GO" id="GO:0005345">
    <property type="term" value="F:purine nucleobase transmembrane transporter activity"/>
    <property type="evidence" value="ECO:0007669"/>
    <property type="project" value="TreeGrafter"/>
</dbReference>
<keyword evidence="3" id="KW-0472">Membrane</keyword>
<dbReference type="GO" id="GO:0005886">
    <property type="term" value="C:plasma membrane"/>
    <property type="evidence" value="ECO:0007669"/>
    <property type="project" value="TreeGrafter"/>
</dbReference>
<dbReference type="EMBL" id="VSSQ01134890">
    <property type="protein sequence ID" value="MPN60092.1"/>
    <property type="molecule type" value="Genomic_DNA"/>
</dbReference>
<keyword evidence="3" id="KW-0812">Transmembrane</keyword>
<gene>
    <name evidence="4" type="primary">adeP_6</name>
    <name evidence="4" type="ORF">SDC9_207817</name>
</gene>